<evidence type="ECO:0000256" key="1">
    <source>
        <dbReference type="SAM" id="MobiDB-lite"/>
    </source>
</evidence>
<feature type="compositionally biased region" description="Basic and acidic residues" evidence="1">
    <location>
        <begin position="20"/>
        <end position="35"/>
    </location>
</feature>
<dbReference type="InterPro" id="IPR036869">
    <property type="entry name" value="J_dom_sf"/>
</dbReference>
<protein>
    <recommendedName>
        <fullName evidence="2">J domain-containing protein</fullName>
    </recommendedName>
</protein>
<dbReference type="OrthoDB" id="9782583at2"/>
<dbReference type="SMART" id="SM00271">
    <property type="entry name" value="DnaJ"/>
    <property type="match status" value="1"/>
</dbReference>
<dbReference type="Proteomes" id="UP000295244">
    <property type="component" value="Unassembled WGS sequence"/>
</dbReference>
<keyword evidence="4" id="KW-1185">Reference proteome</keyword>
<dbReference type="InterPro" id="IPR001623">
    <property type="entry name" value="DnaJ_domain"/>
</dbReference>
<dbReference type="Pfam" id="PF00226">
    <property type="entry name" value="DnaJ"/>
    <property type="match status" value="1"/>
</dbReference>
<feature type="domain" description="J" evidence="2">
    <location>
        <begin position="76"/>
        <end position="141"/>
    </location>
</feature>
<accession>A0A4R1BRP9</accession>
<proteinExistence type="predicted"/>
<reference evidence="3 4" key="1">
    <citation type="submission" date="2019-03" db="EMBL/GenBank/DDBJ databases">
        <title>Whole genome sequence of a novel Rubrobacter taiwanensis strain, isolated from Yellowstone National Park.</title>
        <authorList>
            <person name="Freed S."/>
            <person name="Ramaley R.F."/>
            <person name="Kyndt J.A."/>
        </authorList>
    </citation>
    <scope>NUCLEOTIDE SEQUENCE [LARGE SCALE GENOMIC DNA]</scope>
    <source>
        <strain evidence="3 4">Yellowstone</strain>
    </source>
</reference>
<evidence type="ECO:0000313" key="3">
    <source>
        <dbReference type="EMBL" id="TCJ19895.1"/>
    </source>
</evidence>
<dbReference type="AlphaFoldDB" id="A0A4R1BRP9"/>
<evidence type="ECO:0000259" key="2">
    <source>
        <dbReference type="PROSITE" id="PS50076"/>
    </source>
</evidence>
<gene>
    <name evidence="3" type="ORF">E0L93_02770</name>
</gene>
<feature type="region of interest" description="Disordered" evidence="1">
    <location>
        <begin position="1"/>
        <end position="35"/>
    </location>
</feature>
<dbReference type="SUPFAM" id="SSF46565">
    <property type="entry name" value="Chaperone J-domain"/>
    <property type="match status" value="1"/>
</dbReference>
<sequence>MSIPRRLGRLARGFVSGMQRGEDSSPGREAASDARREFEHVKRAFRAAWRGASEEWRERTEAAKARRSTAPKEVRRAYARLGLRVDSRLESVDQARRELVKKYHPDRFSDPEQRRRAEKITAEINAAHDTIERYLMRRGEL</sequence>
<name>A0A4R1BRP9_9ACTN</name>
<dbReference type="CDD" id="cd06257">
    <property type="entry name" value="DnaJ"/>
    <property type="match status" value="1"/>
</dbReference>
<dbReference type="Gene3D" id="1.10.287.110">
    <property type="entry name" value="DnaJ domain"/>
    <property type="match status" value="1"/>
</dbReference>
<organism evidence="3 4">
    <name type="scientific">Rubrobacter taiwanensis</name>
    <dbReference type="NCBI Taxonomy" id="185139"/>
    <lineage>
        <taxon>Bacteria</taxon>
        <taxon>Bacillati</taxon>
        <taxon>Actinomycetota</taxon>
        <taxon>Rubrobacteria</taxon>
        <taxon>Rubrobacterales</taxon>
        <taxon>Rubrobacteraceae</taxon>
        <taxon>Rubrobacter</taxon>
    </lineage>
</organism>
<dbReference type="RefSeq" id="WP_132688170.1">
    <property type="nucleotide sequence ID" value="NZ_SKBU01000006.1"/>
</dbReference>
<dbReference type="EMBL" id="SKBU01000006">
    <property type="protein sequence ID" value="TCJ19895.1"/>
    <property type="molecule type" value="Genomic_DNA"/>
</dbReference>
<dbReference type="PROSITE" id="PS50076">
    <property type="entry name" value="DNAJ_2"/>
    <property type="match status" value="1"/>
</dbReference>
<comment type="caution">
    <text evidence="3">The sequence shown here is derived from an EMBL/GenBank/DDBJ whole genome shotgun (WGS) entry which is preliminary data.</text>
</comment>
<evidence type="ECO:0000313" key="4">
    <source>
        <dbReference type="Proteomes" id="UP000295244"/>
    </source>
</evidence>